<accession>A0A068NT67</accession>
<evidence type="ECO:0000256" key="1">
    <source>
        <dbReference type="SAM" id="MobiDB-lite"/>
    </source>
</evidence>
<sequence>MRGLLLLALGLAAVGCGKAPEEVMGDTAPRTDSPPLQGKPSPKLVGVWELRSGGKSTLTLNADGSSRIVAEANSPGGKMKSDFASEWVENDGKLSMRRKGPDGKEFTSEYIYKLDPSGNEMKLSLEGRKAVQTFAKVKPK</sequence>
<evidence type="ECO:0000313" key="2">
    <source>
        <dbReference type="EMBL" id="AIE84824.1"/>
    </source>
</evidence>
<dbReference type="RefSeq" id="WP_025226562.1">
    <property type="nucleotide sequence ID" value="NZ_CP007139.1"/>
</dbReference>
<organism evidence="2 3">
    <name type="scientific">Fimbriimonas ginsengisoli Gsoil 348</name>
    <dbReference type="NCBI Taxonomy" id="661478"/>
    <lineage>
        <taxon>Bacteria</taxon>
        <taxon>Bacillati</taxon>
        <taxon>Armatimonadota</taxon>
        <taxon>Fimbriimonadia</taxon>
        <taxon>Fimbriimonadales</taxon>
        <taxon>Fimbriimonadaceae</taxon>
        <taxon>Fimbriimonas</taxon>
    </lineage>
</organism>
<dbReference type="PROSITE" id="PS51257">
    <property type="entry name" value="PROKAR_LIPOPROTEIN"/>
    <property type="match status" value="1"/>
</dbReference>
<dbReference type="STRING" id="661478.OP10G_1456"/>
<dbReference type="HOGENOM" id="CLU_1832193_0_0_0"/>
<feature type="region of interest" description="Disordered" evidence="1">
    <location>
        <begin position="21"/>
        <end position="41"/>
    </location>
</feature>
<proteinExistence type="predicted"/>
<gene>
    <name evidence="2" type="ORF">OP10G_1456</name>
</gene>
<reference evidence="2 3" key="1">
    <citation type="journal article" date="2014" name="PLoS ONE">
        <title>The first complete genome sequence of the class fimbriimonadia in the phylum armatimonadetes.</title>
        <authorList>
            <person name="Hu Z.Y."/>
            <person name="Wang Y.Z."/>
            <person name="Im W.T."/>
            <person name="Wang S.Y."/>
            <person name="Zhao G.P."/>
            <person name="Zheng H.J."/>
            <person name="Quan Z.X."/>
        </authorList>
    </citation>
    <scope>NUCLEOTIDE SEQUENCE [LARGE SCALE GENOMIC DNA]</scope>
    <source>
        <strain evidence="2">Gsoil 348</strain>
    </source>
</reference>
<protein>
    <recommendedName>
        <fullName evidence="4">Lipocalin-like domain-containing protein</fullName>
    </recommendedName>
</protein>
<dbReference type="Proteomes" id="UP000027982">
    <property type="component" value="Chromosome"/>
</dbReference>
<evidence type="ECO:0008006" key="4">
    <source>
        <dbReference type="Google" id="ProtNLM"/>
    </source>
</evidence>
<keyword evidence="3" id="KW-1185">Reference proteome</keyword>
<dbReference type="EMBL" id="CP007139">
    <property type="protein sequence ID" value="AIE84824.1"/>
    <property type="molecule type" value="Genomic_DNA"/>
</dbReference>
<evidence type="ECO:0000313" key="3">
    <source>
        <dbReference type="Proteomes" id="UP000027982"/>
    </source>
</evidence>
<name>A0A068NT67_FIMGI</name>
<dbReference type="KEGG" id="fgi:OP10G_1456"/>
<dbReference type="AlphaFoldDB" id="A0A068NT67"/>